<dbReference type="NCBIfam" id="TIGR00046">
    <property type="entry name" value="RsmE family RNA methyltransferase"/>
    <property type="match status" value="1"/>
</dbReference>
<evidence type="ECO:0000256" key="6">
    <source>
        <dbReference type="ARBA" id="ARBA00022552"/>
    </source>
</evidence>
<keyword evidence="5 12" id="KW-0963">Cytoplasm</keyword>
<evidence type="ECO:0000256" key="1">
    <source>
        <dbReference type="ARBA" id="ARBA00004496"/>
    </source>
</evidence>
<keyword evidence="6 12" id="KW-0698">rRNA processing</keyword>
<dbReference type="KEGG" id="bak:BAKON_413"/>
<name>G2LNB3_9GAMM</name>
<proteinExistence type="inferred from homology"/>
<dbReference type="PANTHER" id="PTHR30027:SF3">
    <property type="entry name" value="16S RRNA (URACIL(1498)-N(3))-METHYLTRANSFERASE"/>
    <property type="match status" value="1"/>
</dbReference>
<evidence type="ECO:0000256" key="4">
    <source>
        <dbReference type="ARBA" id="ARBA00013673"/>
    </source>
</evidence>
<dbReference type="eggNOG" id="COG1385">
    <property type="taxonomic scope" value="Bacteria"/>
</dbReference>
<evidence type="ECO:0000256" key="9">
    <source>
        <dbReference type="ARBA" id="ARBA00022691"/>
    </source>
</evidence>
<dbReference type="Pfam" id="PF20260">
    <property type="entry name" value="PUA_4"/>
    <property type="match status" value="1"/>
</dbReference>
<dbReference type="PIRSF" id="PIRSF015601">
    <property type="entry name" value="MTase_slr0722"/>
    <property type="match status" value="1"/>
</dbReference>
<dbReference type="OrthoDB" id="9815641at2"/>
<dbReference type="HOGENOM" id="CLU_067442_5_1_6"/>
<dbReference type="SUPFAM" id="SSF88697">
    <property type="entry name" value="PUA domain-like"/>
    <property type="match status" value="1"/>
</dbReference>
<dbReference type="InterPro" id="IPR006700">
    <property type="entry name" value="RsmE"/>
</dbReference>
<dbReference type="InterPro" id="IPR046887">
    <property type="entry name" value="RsmE_PUA-like"/>
</dbReference>
<dbReference type="Proteomes" id="UP000001269">
    <property type="component" value="Chromosome"/>
</dbReference>
<dbReference type="NCBIfam" id="NF008692">
    <property type="entry name" value="PRK11713.1-5"/>
    <property type="match status" value="1"/>
</dbReference>
<dbReference type="GO" id="GO:0005737">
    <property type="term" value="C:cytoplasm"/>
    <property type="evidence" value="ECO:0007669"/>
    <property type="project" value="UniProtKB-SubCell"/>
</dbReference>
<evidence type="ECO:0000256" key="2">
    <source>
        <dbReference type="ARBA" id="ARBA00005528"/>
    </source>
</evidence>
<reference evidence="15 16" key="1">
    <citation type="journal article" date="2011" name="PLoS Genet.">
        <title>Sequence conservation and functional constraint on intergenic spacers in reduced genomes of the obligate symbiont buchnera.</title>
        <authorList>
            <person name="Degnan P.H."/>
            <person name="Ochman H."/>
            <person name="Moran N.A."/>
        </authorList>
    </citation>
    <scope>NUCLEOTIDE SEQUENCE [LARGE SCALE GENOMIC DNA]</scope>
    <source>
        <strain evidence="15 16">Ak</strain>
    </source>
</reference>
<dbReference type="PANTHER" id="PTHR30027">
    <property type="entry name" value="RIBOSOMAL RNA SMALL SUBUNIT METHYLTRANSFERASE E"/>
    <property type="match status" value="1"/>
</dbReference>
<dbReference type="GO" id="GO:0070475">
    <property type="term" value="P:rRNA base methylation"/>
    <property type="evidence" value="ECO:0007669"/>
    <property type="project" value="TreeGrafter"/>
</dbReference>
<evidence type="ECO:0000256" key="7">
    <source>
        <dbReference type="ARBA" id="ARBA00022603"/>
    </source>
</evidence>
<dbReference type="AlphaFoldDB" id="G2LNB3"/>
<dbReference type="PATRIC" id="fig|1005090.4.peg.404"/>
<dbReference type="Gene3D" id="2.40.240.20">
    <property type="entry name" value="Hypothetical PUA domain-like, domain 1"/>
    <property type="match status" value="1"/>
</dbReference>
<organism evidence="15 16">
    <name type="scientific">Buchnera aphidicola str. Ak</name>
    <name type="common">Acyrthosiphon kondoi</name>
    <dbReference type="NCBI Taxonomy" id="1005090"/>
    <lineage>
        <taxon>Bacteria</taxon>
        <taxon>Pseudomonadati</taxon>
        <taxon>Pseudomonadota</taxon>
        <taxon>Gammaproteobacteria</taxon>
        <taxon>Enterobacterales</taxon>
        <taxon>Erwiniaceae</taxon>
        <taxon>Buchnera</taxon>
    </lineage>
</organism>
<comment type="function">
    <text evidence="10 12">Specifically methylates the N3 position of the uracil ring of uridine 1498 (m3U1498) in 16S rRNA. Acts on the fully assembled 30S ribosomal subunit.</text>
</comment>
<sequence>MNKNIPRIYIKDKLNLNTIYFLSKENAHYIKDVLRMKIRDVLEVFNNTNYIFFAEITCISKKKIEIRTFNKQLKNIESPLHIHLGQVISKNEKMDFTIQKSIEIGVNIITPLFFNNSYFEKKKISIFNKITRWEKIAISACQQCHRNVIPKINTPKNIFSWCQENEKNDVKIIFHPQSILTINNLKKSIKNIRIIIGSEKGFSNHEIKKIIQYGFISIRLGPRILRTETAALAAITALQIKFGDLTK</sequence>
<dbReference type="Gene3D" id="3.40.1280.10">
    <property type="match status" value="1"/>
</dbReference>
<evidence type="ECO:0000256" key="3">
    <source>
        <dbReference type="ARBA" id="ARBA00012328"/>
    </source>
</evidence>
<comment type="catalytic activity">
    <reaction evidence="11 12">
        <text>uridine(1498) in 16S rRNA + S-adenosyl-L-methionine = N(3)-methyluridine(1498) in 16S rRNA + S-adenosyl-L-homocysteine + H(+)</text>
        <dbReference type="Rhea" id="RHEA:42920"/>
        <dbReference type="Rhea" id="RHEA-COMP:10283"/>
        <dbReference type="Rhea" id="RHEA-COMP:10284"/>
        <dbReference type="ChEBI" id="CHEBI:15378"/>
        <dbReference type="ChEBI" id="CHEBI:57856"/>
        <dbReference type="ChEBI" id="CHEBI:59789"/>
        <dbReference type="ChEBI" id="CHEBI:65315"/>
        <dbReference type="ChEBI" id="CHEBI:74502"/>
        <dbReference type="EC" id="2.1.1.193"/>
    </reaction>
</comment>
<keyword evidence="7 12" id="KW-0489">Methyltransferase</keyword>
<dbReference type="InterPro" id="IPR029026">
    <property type="entry name" value="tRNA_m1G_MTases_N"/>
</dbReference>
<dbReference type="GO" id="GO:0070042">
    <property type="term" value="F:rRNA (uridine-N3-)-methyltransferase activity"/>
    <property type="evidence" value="ECO:0007669"/>
    <property type="project" value="TreeGrafter"/>
</dbReference>
<protein>
    <recommendedName>
        <fullName evidence="4 12">Ribosomal RNA small subunit methyltransferase E</fullName>
        <ecNumber evidence="3 12">2.1.1.193</ecNumber>
    </recommendedName>
</protein>
<evidence type="ECO:0000313" key="15">
    <source>
        <dbReference type="EMBL" id="AEO08751.1"/>
    </source>
</evidence>
<dbReference type="STRING" id="1005090.BAKON_413"/>
<dbReference type="RefSeq" id="WP_014499551.1">
    <property type="nucleotide sequence ID" value="NC_017256.1"/>
</dbReference>
<dbReference type="InterPro" id="IPR015947">
    <property type="entry name" value="PUA-like_sf"/>
</dbReference>
<feature type="domain" description="Ribosomal RNA small subunit methyltransferase E PUA-like" evidence="14">
    <location>
        <begin position="22"/>
        <end position="67"/>
    </location>
</feature>
<evidence type="ECO:0000256" key="12">
    <source>
        <dbReference type="PIRNR" id="PIRNR015601"/>
    </source>
</evidence>
<evidence type="ECO:0000256" key="5">
    <source>
        <dbReference type="ARBA" id="ARBA00022490"/>
    </source>
</evidence>
<keyword evidence="9 12" id="KW-0949">S-adenosyl-L-methionine</keyword>
<dbReference type="EC" id="2.1.1.193" evidence="3 12"/>
<dbReference type="CDD" id="cd18084">
    <property type="entry name" value="RsmE-like"/>
    <property type="match status" value="1"/>
</dbReference>
<feature type="domain" description="Ribosomal RNA small subunit methyltransferase E methyltransferase" evidence="13">
    <location>
        <begin position="77"/>
        <end position="239"/>
    </location>
</feature>
<comment type="subcellular location">
    <subcellularLocation>
        <location evidence="1 12">Cytoplasm</location>
    </subcellularLocation>
</comment>
<dbReference type="Pfam" id="PF04452">
    <property type="entry name" value="Methyltrans_RNA"/>
    <property type="match status" value="1"/>
</dbReference>
<keyword evidence="8 12" id="KW-0808">Transferase</keyword>
<evidence type="ECO:0000256" key="11">
    <source>
        <dbReference type="ARBA" id="ARBA00047944"/>
    </source>
</evidence>
<dbReference type="InterPro" id="IPR046886">
    <property type="entry name" value="RsmE_MTase_dom"/>
</dbReference>
<gene>
    <name evidence="15" type="primary">rsmE</name>
    <name evidence="15" type="ORF">BAKON_413</name>
</gene>
<dbReference type="SUPFAM" id="SSF75217">
    <property type="entry name" value="alpha/beta knot"/>
    <property type="match status" value="1"/>
</dbReference>
<dbReference type="EMBL" id="CP002645">
    <property type="protein sequence ID" value="AEO08751.1"/>
    <property type="molecule type" value="Genomic_DNA"/>
</dbReference>
<dbReference type="InterPro" id="IPR029028">
    <property type="entry name" value="Alpha/beta_knot_MTases"/>
</dbReference>
<accession>G2LNB3</accession>
<evidence type="ECO:0000256" key="10">
    <source>
        <dbReference type="ARBA" id="ARBA00025699"/>
    </source>
</evidence>
<evidence type="ECO:0000259" key="13">
    <source>
        <dbReference type="Pfam" id="PF04452"/>
    </source>
</evidence>
<evidence type="ECO:0000256" key="8">
    <source>
        <dbReference type="ARBA" id="ARBA00022679"/>
    </source>
</evidence>
<comment type="similarity">
    <text evidence="2 12">Belongs to the RNA methyltransferase RsmE family.</text>
</comment>
<evidence type="ECO:0000313" key="16">
    <source>
        <dbReference type="Proteomes" id="UP000001269"/>
    </source>
</evidence>
<evidence type="ECO:0000259" key="14">
    <source>
        <dbReference type="Pfam" id="PF20260"/>
    </source>
</evidence>